<reference evidence="2" key="1">
    <citation type="journal article" date="2019" name="Int. J. Syst. Evol. Microbiol.">
        <title>The Global Catalogue of Microorganisms (GCM) 10K type strain sequencing project: providing services to taxonomists for standard genome sequencing and annotation.</title>
        <authorList>
            <consortium name="The Broad Institute Genomics Platform"/>
            <consortium name="The Broad Institute Genome Sequencing Center for Infectious Disease"/>
            <person name="Wu L."/>
            <person name="Ma J."/>
        </authorList>
    </citation>
    <scope>NUCLEOTIDE SEQUENCE [LARGE SCALE GENOMIC DNA]</scope>
    <source>
        <strain evidence="2">JCM 32206</strain>
    </source>
</reference>
<evidence type="ECO:0000313" key="1">
    <source>
        <dbReference type="EMBL" id="GAA4485966.1"/>
    </source>
</evidence>
<protein>
    <recommendedName>
        <fullName evidence="3">Carboxypeptidase family protein</fullName>
    </recommendedName>
</protein>
<evidence type="ECO:0008006" key="3">
    <source>
        <dbReference type="Google" id="ProtNLM"/>
    </source>
</evidence>
<dbReference type="EMBL" id="BAABFB010000065">
    <property type="protein sequence ID" value="GAA4485966.1"/>
    <property type="molecule type" value="Genomic_DNA"/>
</dbReference>
<dbReference type="Proteomes" id="UP001501183">
    <property type="component" value="Unassembled WGS sequence"/>
</dbReference>
<accession>A0ABP8PGQ8</accession>
<sequence>MRVRRDGRHALTGLRPGTYTLIVTAAGFDPQAPAVTVSDRAPATCNFALVGDAVLSGTVDTRSNPGRSTRPSS</sequence>
<proteinExistence type="predicted"/>
<dbReference type="Pfam" id="PF13620">
    <property type="entry name" value="CarboxypepD_reg"/>
    <property type="match status" value="1"/>
</dbReference>
<name>A0ABP8PGQ8_9NOCA</name>
<keyword evidence="2" id="KW-1185">Reference proteome</keyword>
<evidence type="ECO:0000313" key="2">
    <source>
        <dbReference type="Proteomes" id="UP001501183"/>
    </source>
</evidence>
<organism evidence="1 2">
    <name type="scientific">Rhodococcus olei</name>
    <dbReference type="NCBI Taxonomy" id="2161675"/>
    <lineage>
        <taxon>Bacteria</taxon>
        <taxon>Bacillati</taxon>
        <taxon>Actinomycetota</taxon>
        <taxon>Actinomycetes</taxon>
        <taxon>Mycobacteriales</taxon>
        <taxon>Nocardiaceae</taxon>
        <taxon>Rhodococcus</taxon>
    </lineage>
</organism>
<dbReference type="InterPro" id="IPR013784">
    <property type="entry name" value="Carb-bd-like_fold"/>
</dbReference>
<comment type="caution">
    <text evidence="1">The sequence shown here is derived from an EMBL/GenBank/DDBJ whole genome shotgun (WGS) entry which is preliminary data.</text>
</comment>
<dbReference type="SUPFAM" id="SSF49452">
    <property type="entry name" value="Starch-binding domain-like"/>
    <property type="match status" value="1"/>
</dbReference>
<gene>
    <name evidence="1" type="ORF">GCM10023094_41590</name>
</gene>
<dbReference type="Gene3D" id="2.60.40.1120">
    <property type="entry name" value="Carboxypeptidase-like, regulatory domain"/>
    <property type="match status" value="1"/>
</dbReference>